<keyword evidence="1" id="KW-0175">Coiled coil</keyword>
<dbReference type="InterPro" id="IPR013087">
    <property type="entry name" value="Znf_C2H2_type"/>
</dbReference>
<feature type="domain" description="C2H2-type" evidence="2">
    <location>
        <begin position="44"/>
        <end position="76"/>
    </location>
</feature>
<evidence type="ECO:0000313" key="3">
    <source>
        <dbReference type="EMBL" id="QHT80558.1"/>
    </source>
</evidence>
<dbReference type="Pfam" id="PF01844">
    <property type="entry name" value="HNH"/>
    <property type="match status" value="1"/>
</dbReference>
<dbReference type="PROSITE" id="PS50157">
    <property type="entry name" value="ZINC_FINGER_C2H2_2"/>
    <property type="match status" value="1"/>
</dbReference>
<dbReference type="EMBL" id="MN739972">
    <property type="protein sequence ID" value="QHT80558.1"/>
    <property type="molecule type" value="Genomic_DNA"/>
</dbReference>
<accession>A0A6C0HIU3</accession>
<reference evidence="3" key="1">
    <citation type="journal article" date="2020" name="Nature">
        <title>Giant virus diversity and host interactions through global metagenomics.</title>
        <authorList>
            <person name="Schulz F."/>
            <person name="Roux S."/>
            <person name="Paez-Espino D."/>
            <person name="Jungbluth S."/>
            <person name="Walsh D.A."/>
            <person name="Denef V.J."/>
            <person name="McMahon K.D."/>
            <person name="Konstantinidis K.T."/>
            <person name="Eloe-Fadrosh E.A."/>
            <person name="Kyrpides N.C."/>
            <person name="Woyke T."/>
        </authorList>
    </citation>
    <scope>NUCLEOTIDE SEQUENCE</scope>
    <source>
        <strain evidence="3">GVMAG-M-3300023184-120</strain>
    </source>
</reference>
<dbReference type="Gene3D" id="1.10.30.50">
    <property type="match status" value="1"/>
</dbReference>
<evidence type="ECO:0000256" key="1">
    <source>
        <dbReference type="SAM" id="Coils"/>
    </source>
</evidence>
<name>A0A6C0HIU3_9ZZZZ</name>
<feature type="coiled-coil region" evidence="1">
    <location>
        <begin position="84"/>
        <end position="113"/>
    </location>
</feature>
<dbReference type="GO" id="GO:0003676">
    <property type="term" value="F:nucleic acid binding"/>
    <property type="evidence" value="ECO:0007669"/>
    <property type="project" value="InterPro"/>
</dbReference>
<dbReference type="Pfam" id="PF12874">
    <property type="entry name" value="zf-met"/>
    <property type="match status" value="1"/>
</dbReference>
<organism evidence="3">
    <name type="scientific">viral metagenome</name>
    <dbReference type="NCBI Taxonomy" id="1070528"/>
    <lineage>
        <taxon>unclassified sequences</taxon>
        <taxon>metagenomes</taxon>
        <taxon>organismal metagenomes</taxon>
    </lineage>
</organism>
<evidence type="ECO:0000259" key="2">
    <source>
        <dbReference type="PROSITE" id="PS50157"/>
    </source>
</evidence>
<dbReference type="Gene3D" id="3.30.160.60">
    <property type="entry name" value="Classic Zinc Finger"/>
    <property type="match status" value="1"/>
</dbReference>
<proteinExistence type="predicted"/>
<dbReference type="SMART" id="SM00507">
    <property type="entry name" value="HNHc"/>
    <property type="match status" value="1"/>
</dbReference>
<dbReference type="InterPro" id="IPR003615">
    <property type="entry name" value="HNH_nuc"/>
</dbReference>
<dbReference type="CDD" id="cd00085">
    <property type="entry name" value="HNHc"/>
    <property type="match status" value="1"/>
</dbReference>
<dbReference type="GO" id="GO:0004519">
    <property type="term" value="F:endonuclease activity"/>
    <property type="evidence" value="ECO:0007669"/>
    <property type="project" value="InterPro"/>
</dbReference>
<dbReference type="GO" id="GO:0008270">
    <property type="term" value="F:zinc ion binding"/>
    <property type="evidence" value="ECO:0007669"/>
    <property type="project" value="InterPro"/>
</dbReference>
<dbReference type="InterPro" id="IPR036236">
    <property type="entry name" value="Znf_C2H2_sf"/>
</dbReference>
<dbReference type="AlphaFoldDB" id="A0A6C0HIU3"/>
<sequence>MLNMMVYRCDSCDMSMKSNKCLQQHLKCKRHAERISIPSPVRKYECGVCGKKFPYRQSLHTHKKTCAATTNSVQNETSSIQAQIDDMKEAFEKERQEMKIAFEESKKERVNKNNKRKKINKGTRQRIAEEQKNRCGDCKLALTPYFELDHIIGLQFGGTDDESNLMALCRECHAKKSITENQCRKQIQDSIQTILKGKVRNSNVDDDLRKRLEACENELRAIFG</sequence>
<dbReference type="InterPro" id="IPR002711">
    <property type="entry name" value="HNH"/>
</dbReference>
<protein>
    <recommendedName>
        <fullName evidence="2">C2H2-type domain-containing protein</fullName>
    </recommendedName>
</protein>
<dbReference type="SUPFAM" id="SSF57667">
    <property type="entry name" value="beta-beta-alpha zinc fingers"/>
    <property type="match status" value="1"/>
</dbReference>
<dbReference type="SMART" id="SM00355">
    <property type="entry name" value="ZnF_C2H2"/>
    <property type="match status" value="2"/>
</dbReference>